<evidence type="ECO:0000313" key="2">
    <source>
        <dbReference type="EnsemblMetazoa" id="ASIC016618-PA"/>
    </source>
</evidence>
<reference evidence="1 3" key="1">
    <citation type="journal article" date="2014" name="BMC Genomics">
        <title>Genome sequence of Anopheles sinensis provides insight into genetics basis of mosquito competence for malaria parasites.</title>
        <authorList>
            <person name="Zhou D."/>
            <person name="Zhang D."/>
            <person name="Ding G."/>
            <person name="Shi L."/>
            <person name="Hou Q."/>
            <person name="Ye Y."/>
            <person name="Xu Y."/>
            <person name="Zhou H."/>
            <person name="Xiong C."/>
            <person name="Li S."/>
            <person name="Yu J."/>
            <person name="Hong S."/>
            <person name="Yu X."/>
            <person name="Zou P."/>
            <person name="Chen C."/>
            <person name="Chang X."/>
            <person name="Wang W."/>
            <person name="Lv Y."/>
            <person name="Sun Y."/>
            <person name="Ma L."/>
            <person name="Shen B."/>
            <person name="Zhu C."/>
        </authorList>
    </citation>
    <scope>NUCLEOTIDE SEQUENCE [LARGE SCALE GENOMIC DNA]</scope>
</reference>
<evidence type="ECO:0000313" key="1">
    <source>
        <dbReference type="EMBL" id="KFB48628.1"/>
    </source>
</evidence>
<gene>
    <name evidence="1" type="ORF">ZHAS_00016618</name>
</gene>
<dbReference type="Proteomes" id="UP000030765">
    <property type="component" value="Unassembled WGS sequence"/>
</dbReference>
<dbReference type="EnsemblMetazoa" id="ASIC016618-RA">
    <property type="protein sequence ID" value="ASIC016618-PA"/>
    <property type="gene ID" value="ASIC016618"/>
</dbReference>
<dbReference type="AlphaFoldDB" id="A0A084WEI4"/>
<accession>A0A084WEI4</accession>
<evidence type="ECO:0000313" key="3">
    <source>
        <dbReference type="Proteomes" id="UP000030765"/>
    </source>
</evidence>
<reference evidence="2" key="2">
    <citation type="submission" date="2020-05" db="UniProtKB">
        <authorList>
            <consortium name="EnsemblMetazoa"/>
        </authorList>
    </citation>
    <scope>IDENTIFICATION</scope>
</reference>
<protein>
    <submittedName>
        <fullName evidence="1 2">Mas-related G-protein coupled receptor member X1-like protein</fullName>
    </submittedName>
</protein>
<dbReference type="VEuPathDB" id="VectorBase:ASIC016618"/>
<proteinExistence type="predicted"/>
<name>A0A084WEI4_ANOSI</name>
<keyword evidence="3" id="KW-1185">Reference proteome</keyword>
<keyword evidence="1" id="KW-0675">Receptor</keyword>
<organism evidence="1">
    <name type="scientific">Anopheles sinensis</name>
    <name type="common">Mosquito</name>
    <dbReference type="NCBI Taxonomy" id="74873"/>
    <lineage>
        <taxon>Eukaryota</taxon>
        <taxon>Metazoa</taxon>
        <taxon>Ecdysozoa</taxon>
        <taxon>Arthropoda</taxon>
        <taxon>Hexapoda</taxon>
        <taxon>Insecta</taxon>
        <taxon>Pterygota</taxon>
        <taxon>Neoptera</taxon>
        <taxon>Endopterygota</taxon>
        <taxon>Diptera</taxon>
        <taxon>Nematocera</taxon>
        <taxon>Culicoidea</taxon>
        <taxon>Culicidae</taxon>
        <taxon>Anophelinae</taxon>
        <taxon>Anopheles</taxon>
    </lineage>
</organism>
<sequence>MQTTLGKSTFTSKWGCCRSWCCCWWERLPNYGYQAAAGSCGLMRISTLKPPFSKRWGPFINRKQSLAERRSVDLPSGSHRSIICPGWRNVFSTIILCKPAIAAPSHGTFGQILLSGRT</sequence>
<dbReference type="EMBL" id="KE525341">
    <property type="protein sequence ID" value="KFB48628.1"/>
    <property type="molecule type" value="Genomic_DNA"/>
</dbReference>
<dbReference type="EMBL" id="ATLV01023218">
    <property type="status" value="NOT_ANNOTATED_CDS"/>
    <property type="molecule type" value="Genomic_DNA"/>
</dbReference>